<dbReference type="RefSeq" id="WP_370879107.1">
    <property type="nucleotide sequence ID" value="NZ_JAUSWC010000022.1"/>
</dbReference>
<keyword evidence="2" id="KW-1185">Reference proteome</keyword>
<comment type="caution">
    <text evidence="1">The sequence shown here is derived from an EMBL/GenBank/DDBJ whole genome shotgun (WGS) entry which is preliminary data.</text>
</comment>
<dbReference type="Proteomes" id="UP001236795">
    <property type="component" value="Unassembled WGS sequence"/>
</dbReference>
<reference evidence="1 2" key="1">
    <citation type="submission" date="2023-07" db="EMBL/GenBank/DDBJ databases">
        <title>Genomic Encyclopedia of Type Strains, Phase IV (KMG-IV): sequencing the most valuable type-strain genomes for metagenomic binning, comparative biology and taxonomic classification.</title>
        <authorList>
            <person name="Goeker M."/>
        </authorList>
    </citation>
    <scope>NUCLEOTIDE SEQUENCE [LARGE SCALE GENOMIC DNA]</scope>
    <source>
        <strain evidence="1 2">DSM 40573</strain>
    </source>
</reference>
<gene>
    <name evidence="1" type="ORF">QO019_005397</name>
</gene>
<proteinExistence type="predicted"/>
<sequence>MTYPFGLLNPMIAGPATAFSSVSVVGNSLRLRAFRAA</sequence>
<organism evidence="1 2">
    <name type="scientific">Streptomyces thermodiastaticus</name>
    <dbReference type="NCBI Taxonomy" id="44061"/>
    <lineage>
        <taxon>Bacteria</taxon>
        <taxon>Bacillati</taxon>
        <taxon>Actinomycetota</taxon>
        <taxon>Actinomycetes</taxon>
        <taxon>Kitasatosporales</taxon>
        <taxon>Streptomycetaceae</taxon>
        <taxon>Streptomyces</taxon>
    </lineage>
</organism>
<name>A0ABU0KMK8_9ACTN</name>
<protein>
    <submittedName>
        <fullName evidence="1">Cu+-exporting ATPase</fullName>
    </submittedName>
</protein>
<accession>A0ABU0KMK8</accession>
<dbReference type="EMBL" id="JAUSWC010000022">
    <property type="protein sequence ID" value="MDQ0490514.1"/>
    <property type="molecule type" value="Genomic_DNA"/>
</dbReference>
<evidence type="ECO:0000313" key="2">
    <source>
        <dbReference type="Proteomes" id="UP001236795"/>
    </source>
</evidence>
<evidence type="ECO:0000313" key="1">
    <source>
        <dbReference type="EMBL" id="MDQ0490514.1"/>
    </source>
</evidence>